<accession>A0A286PGG2</accession>
<gene>
    <name evidence="2" type="ORF">SO3561_10216</name>
</gene>
<feature type="signal peptide" evidence="1">
    <location>
        <begin position="1"/>
        <end position="20"/>
    </location>
</feature>
<proteinExistence type="predicted"/>
<evidence type="ECO:0000313" key="2">
    <source>
        <dbReference type="EMBL" id="GAX58641.1"/>
    </source>
</evidence>
<organism evidence="2 3">
    <name type="scientific">Streptomyces olivochromogenes</name>
    <dbReference type="NCBI Taxonomy" id="1963"/>
    <lineage>
        <taxon>Bacteria</taxon>
        <taxon>Bacillati</taxon>
        <taxon>Actinomycetota</taxon>
        <taxon>Actinomycetes</taxon>
        <taxon>Kitasatosporales</taxon>
        <taxon>Streptomycetaceae</taxon>
        <taxon>Streptomyces</taxon>
    </lineage>
</organism>
<name>A0A286PGG2_STROL</name>
<evidence type="ECO:0000256" key="1">
    <source>
        <dbReference type="SAM" id="SignalP"/>
    </source>
</evidence>
<sequence>MTTLSMPAAFHTLQAATAAAAPGSVVLGVDTHKDVHVGAVLDHLGGLLDTGEFPATAAGYGPTS</sequence>
<dbReference type="EMBL" id="BDQI01000060">
    <property type="protein sequence ID" value="GAX58641.1"/>
    <property type="molecule type" value="Genomic_DNA"/>
</dbReference>
<reference evidence="3" key="1">
    <citation type="submission" date="2017-05" db="EMBL/GenBank/DDBJ databases">
        <title>Streptomyces olivochromogenes NBRC 3561 whole genome shotgun sequence.</title>
        <authorList>
            <person name="Dohra H."/>
            <person name="Kodani S."/>
        </authorList>
    </citation>
    <scope>NUCLEOTIDE SEQUENCE [LARGE SCALE GENOMIC DNA]</scope>
    <source>
        <strain evidence="3">NBRC 3561</strain>
    </source>
</reference>
<keyword evidence="1" id="KW-0732">Signal</keyword>
<comment type="caution">
    <text evidence="2">The sequence shown here is derived from an EMBL/GenBank/DDBJ whole genome shotgun (WGS) entry which is preliminary data.</text>
</comment>
<evidence type="ECO:0000313" key="3">
    <source>
        <dbReference type="Proteomes" id="UP000217446"/>
    </source>
</evidence>
<dbReference type="Proteomes" id="UP000217446">
    <property type="component" value="Unassembled WGS sequence"/>
</dbReference>
<feature type="chain" id="PRO_5012899869" description="IS110 family transposase" evidence="1">
    <location>
        <begin position="21"/>
        <end position="64"/>
    </location>
</feature>
<evidence type="ECO:0008006" key="4">
    <source>
        <dbReference type="Google" id="ProtNLM"/>
    </source>
</evidence>
<dbReference type="RefSeq" id="WP_201264534.1">
    <property type="nucleotide sequence ID" value="NZ_BDQI01000060.1"/>
</dbReference>
<protein>
    <recommendedName>
        <fullName evidence="4">IS110 family transposase</fullName>
    </recommendedName>
</protein>
<keyword evidence="3" id="KW-1185">Reference proteome</keyword>
<dbReference type="AlphaFoldDB" id="A0A286PGG2"/>